<keyword evidence="7" id="KW-1185">Reference proteome</keyword>
<dbReference type="InterPro" id="IPR038765">
    <property type="entry name" value="Papain-like_cys_pep_sf"/>
</dbReference>
<dbReference type="RefSeq" id="XP_004351977.1">
    <property type="nucleotide sequence ID" value="XM_004351925.1"/>
</dbReference>
<keyword evidence="2" id="KW-0104">Cadmium</keyword>
<keyword evidence="4" id="KW-0479">Metal-binding</keyword>
<dbReference type="SUPFAM" id="SSF54001">
    <property type="entry name" value="Cysteine proteinases"/>
    <property type="match status" value="1"/>
</dbReference>
<organism evidence="6 7">
    <name type="scientific">Cavenderia fasciculata</name>
    <name type="common">Slime mold</name>
    <name type="synonym">Dictyostelium fasciculatum</name>
    <dbReference type="NCBI Taxonomy" id="261658"/>
    <lineage>
        <taxon>Eukaryota</taxon>
        <taxon>Amoebozoa</taxon>
        <taxon>Evosea</taxon>
        <taxon>Eumycetozoa</taxon>
        <taxon>Dictyostelia</taxon>
        <taxon>Acytosteliales</taxon>
        <taxon>Cavenderiaceae</taxon>
        <taxon>Cavenderia</taxon>
    </lineage>
</organism>
<dbReference type="GO" id="GO:0010038">
    <property type="term" value="P:response to metal ion"/>
    <property type="evidence" value="ECO:0007669"/>
    <property type="project" value="InterPro"/>
</dbReference>
<dbReference type="PROSITE" id="PS51443">
    <property type="entry name" value="PCS"/>
    <property type="match status" value="1"/>
</dbReference>
<evidence type="ECO:0000259" key="5">
    <source>
        <dbReference type="PROSITE" id="PS51443"/>
    </source>
</evidence>
<dbReference type="MEROPS" id="C83.003"/>
<dbReference type="InterPro" id="IPR007719">
    <property type="entry name" value="PCS_N"/>
</dbReference>
<keyword evidence="3" id="KW-0808">Transferase</keyword>
<gene>
    <name evidence="6" type="ORF">DFA_10091</name>
</gene>
<sequence length="450" mass="51434">MSNNNNNNKEIEDKDNHHHHEKCFITNINEKSYYRRPLPDTCIDFSSVDGQSIFTESLLEGYMKTYFILASQFSTQNEPAYCGLSTLAMTLNSLSVDPKKTWRGVWRWYSEELLDCCTDLSIVKEKGITIDEFLCLANCNGAVTECHYYNESNVDEFRNKVIRSCQSNGSEILIASYNRQGLSQTGTGHFSPIAGYHKQRDLVLILDVARFKYPPHWVKTELLFESMKSIDPDSNKSRGYILLKKSLSASSIFKVTATGEVDWKRMLSSLIHQFYIDERVDNVEQVVGSMLDGIGKILKYFGVYDQVNQDIVHIIKEIHNTKLYRLVSSLENQFEITNNENNNNNNNNNNNKYLIELICIIIFSIPDRMLDQSNDNIPASVKSEFMTIKNEPISLFNDDQDGRSGLVSEIKYLYNIISSLSTYCSNGDKKCGQSTCKGKPNRDHAFSDVL</sequence>
<dbReference type="InterPro" id="IPR038156">
    <property type="entry name" value="PCS_N_sf"/>
</dbReference>
<evidence type="ECO:0000256" key="2">
    <source>
        <dbReference type="ARBA" id="ARBA00022539"/>
    </source>
</evidence>
<dbReference type="EC" id="2.3.2.15" evidence="1"/>
<dbReference type="OMA" id="PDTCIDF"/>
<evidence type="ECO:0000313" key="6">
    <source>
        <dbReference type="EMBL" id="EGG15257.1"/>
    </source>
</evidence>
<proteinExistence type="predicted"/>
<protein>
    <recommendedName>
        <fullName evidence="1">glutathione gamma-glutamylcysteinyltransferase</fullName>
        <ecNumber evidence="1">2.3.2.15</ecNumber>
    </recommendedName>
</protein>
<dbReference type="Pfam" id="PF05023">
    <property type="entry name" value="Phytochelatin"/>
    <property type="match status" value="1"/>
</dbReference>
<dbReference type="OrthoDB" id="448954at2759"/>
<feature type="domain" description="Peptidase C83" evidence="5">
    <location>
        <begin position="28"/>
        <end position="248"/>
    </location>
</feature>
<dbReference type="GeneID" id="14866986"/>
<dbReference type="KEGG" id="dfa:DFA_10091"/>
<evidence type="ECO:0000256" key="3">
    <source>
        <dbReference type="ARBA" id="ARBA00022679"/>
    </source>
</evidence>
<dbReference type="GO" id="GO:0046872">
    <property type="term" value="F:metal ion binding"/>
    <property type="evidence" value="ECO:0007669"/>
    <property type="project" value="UniProtKB-KW"/>
</dbReference>
<dbReference type="GO" id="GO:0046938">
    <property type="term" value="P:phytochelatin biosynthetic process"/>
    <property type="evidence" value="ECO:0007669"/>
    <property type="project" value="InterPro"/>
</dbReference>
<dbReference type="PANTHER" id="PTHR33447">
    <property type="entry name" value="GLUTATHIONE GAMMA-GLUTAMYLCYSTEINYLTRANSFERASE"/>
    <property type="match status" value="1"/>
</dbReference>
<dbReference type="GO" id="GO:0016756">
    <property type="term" value="F:glutathione gamma-glutamylcysteinyltransferase activity"/>
    <property type="evidence" value="ECO:0007669"/>
    <property type="project" value="UniProtKB-EC"/>
</dbReference>
<evidence type="ECO:0000313" key="7">
    <source>
        <dbReference type="Proteomes" id="UP000007797"/>
    </source>
</evidence>
<dbReference type="AlphaFoldDB" id="F4Q988"/>
<dbReference type="InterPro" id="IPR040409">
    <property type="entry name" value="PCS-like"/>
</dbReference>
<name>F4Q988_CACFS</name>
<accession>F4Q988</accession>
<dbReference type="Proteomes" id="UP000007797">
    <property type="component" value="Unassembled WGS sequence"/>
</dbReference>
<dbReference type="EMBL" id="GL883026">
    <property type="protein sequence ID" value="EGG15257.1"/>
    <property type="molecule type" value="Genomic_DNA"/>
</dbReference>
<dbReference type="Gene3D" id="3.90.70.30">
    <property type="entry name" value="Phytochelatin synthase, N-terminal domain"/>
    <property type="match status" value="1"/>
</dbReference>
<evidence type="ECO:0000256" key="4">
    <source>
        <dbReference type="ARBA" id="ARBA00022723"/>
    </source>
</evidence>
<dbReference type="FunFam" id="3.90.70.30:FF:000001">
    <property type="entry name" value="Glutathione gamma-glutamylcysteinyltransferase 1"/>
    <property type="match status" value="1"/>
</dbReference>
<evidence type="ECO:0000256" key="1">
    <source>
        <dbReference type="ARBA" id="ARBA00012468"/>
    </source>
</evidence>
<reference evidence="7" key="1">
    <citation type="journal article" date="2011" name="Genome Res.">
        <title>Phylogeny-wide analysis of social amoeba genomes highlights ancient origins for complex intercellular communication.</title>
        <authorList>
            <person name="Heidel A.J."/>
            <person name="Lawal H.M."/>
            <person name="Felder M."/>
            <person name="Schilde C."/>
            <person name="Helps N.R."/>
            <person name="Tunggal B."/>
            <person name="Rivero F."/>
            <person name="John U."/>
            <person name="Schleicher M."/>
            <person name="Eichinger L."/>
            <person name="Platzer M."/>
            <person name="Noegel A.A."/>
            <person name="Schaap P."/>
            <person name="Gloeckner G."/>
        </authorList>
    </citation>
    <scope>NUCLEOTIDE SEQUENCE [LARGE SCALE GENOMIC DNA]</scope>
    <source>
        <strain evidence="7">SH3</strain>
    </source>
</reference>